<accession>A0A0F8X2C5</accession>
<name>A0A0F8X2C5_9ZZZZ</name>
<feature type="non-terminal residue" evidence="1">
    <location>
        <position position="1"/>
    </location>
</feature>
<dbReference type="AlphaFoldDB" id="A0A0F8X2C5"/>
<protein>
    <submittedName>
        <fullName evidence="1">Uncharacterized protein</fullName>
    </submittedName>
</protein>
<organism evidence="1">
    <name type="scientific">marine sediment metagenome</name>
    <dbReference type="NCBI Taxonomy" id="412755"/>
    <lineage>
        <taxon>unclassified sequences</taxon>
        <taxon>metagenomes</taxon>
        <taxon>ecological metagenomes</taxon>
    </lineage>
</organism>
<dbReference type="EMBL" id="LAZR01065710">
    <property type="protein sequence ID" value="KKK54990.1"/>
    <property type="molecule type" value="Genomic_DNA"/>
</dbReference>
<sequence length="105" mass="10626">NVWIKLTAQIAATKLFQFALSTSLGQSVTAGGVPDLKDVPKALPGGPSSQSAQAAIPSVVVNFNIAAMDAASFAGFAEANKGVIAGVVAQAAQDSVALRRAFRGR</sequence>
<proteinExistence type="predicted"/>
<reference evidence="1" key="1">
    <citation type="journal article" date="2015" name="Nature">
        <title>Complex archaea that bridge the gap between prokaryotes and eukaryotes.</title>
        <authorList>
            <person name="Spang A."/>
            <person name="Saw J.H."/>
            <person name="Jorgensen S.L."/>
            <person name="Zaremba-Niedzwiedzka K."/>
            <person name="Martijn J."/>
            <person name="Lind A.E."/>
            <person name="van Eijk R."/>
            <person name="Schleper C."/>
            <person name="Guy L."/>
            <person name="Ettema T.J."/>
        </authorList>
    </citation>
    <scope>NUCLEOTIDE SEQUENCE</scope>
</reference>
<comment type="caution">
    <text evidence="1">The sequence shown here is derived from an EMBL/GenBank/DDBJ whole genome shotgun (WGS) entry which is preliminary data.</text>
</comment>
<evidence type="ECO:0000313" key="1">
    <source>
        <dbReference type="EMBL" id="KKK54990.1"/>
    </source>
</evidence>
<gene>
    <name evidence="1" type="ORF">LCGC14_3079080</name>
</gene>